<dbReference type="AlphaFoldDB" id="A0A1H3RYI9"/>
<dbReference type="STRING" id="1503961.SAMN05421736_109110"/>
<sequence length="75" mass="8697">MNSFQQVETAGNQVEVILHLMKITTTLLLKKLGFCFHQDKTLVPQRCTDLYATRAKLINHLVSLFFRLGFLRRSC</sequence>
<evidence type="ECO:0000313" key="2">
    <source>
        <dbReference type="Proteomes" id="UP000198935"/>
    </source>
</evidence>
<reference evidence="2" key="1">
    <citation type="submission" date="2016-10" db="EMBL/GenBank/DDBJ databases">
        <authorList>
            <person name="Varghese N."/>
            <person name="Submissions S."/>
        </authorList>
    </citation>
    <scope>NUCLEOTIDE SEQUENCE [LARGE SCALE GENOMIC DNA]</scope>
    <source>
        <strain evidence="2">SP</strain>
    </source>
</reference>
<gene>
    <name evidence="1" type="ORF">SAMN05421736_109110</name>
</gene>
<name>A0A1H3RYI9_9BACI</name>
<dbReference type="Proteomes" id="UP000198935">
    <property type="component" value="Unassembled WGS sequence"/>
</dbReference>
<accession>A0A1H3RYI9</accession>
<proteinExistence type="predicted"/>
<keyword evidence="2" id="KW-1185">Reference proteome</keyword>
<dbReference type="EMBL" id="FNPI01000009">
    <property type="protein sequence ID" value="SDZ30315.1"/>
    <property type="molecule type" value="Genomic_DNA"/>
</dbReference>
<evidence type="ECO:0000313" key="1">
    <source>
        <dbReference type="EMBL" id="SDZ30315.1"/>
    </source>
</evidence>
<organism evidence="1 2">
    <name type="scientific">Evansella caseinilytica</name>
    <dbReference type="NCBI Taxonomy" id="1503961"/>
    <lineage>
        <taxon>Bacteria</taxon>
        <taxon>Bacillati</taxon>
        <taxon>Bacillota</taxon>
        <taxon>Bacilli</taxon>
        <taxon>Bacillales</taxon>
        <taxon>Bacillaceae</taxon>
        <taxon>Evansella</taxon>
    </lineage>
</organism>
<protein>
    <submittedName>
        <fullName evidence="1">Uncharacterized protein</fullName>
    </submittedName>
</protein>